<evidence type="ECO:0000313" key="9">
    <source>
        <dbReference type="Proteomes" id="UP000000539"/>
    </source>
</evidence>
<dbReference type="Gene3D" id="3.30.40.10">
    <property type="entry name" value="Zinc/RING finger domain, C3HC4 (zinc finger)"/>
    <property type="match status" value="1"/>
</dbReference>
<dbReference type="Pfam" id="PF18091">
    <property type="entry name" value="E3_UbLigase_RBR"/>
    <property type="match status" value="1"/>
</dbReference>
<reference evidence="8" key="2">
    <citation type="submission" date="2025-08" db="UniProtKB">
        <authorList>
            <consortium name="Ensembl"/>
        </authorList>
    </citation>
    <scope>IDENTIFICATION</scope>
    <source>
        <strain evidence="8">broiler</strain>
    </source>
</reference>
<dbReference type="Ensembl" id="ENSGALT00010009266.1">
    <property type="protein sequence ID" value="ENSGALP00010005479.1"/>
    <property type="gene ID" value="ENSGALG00010004000.1"/>
</dbReference>
<reference evidence="8" key="1">
    <citation type="submission" date="2020-11" db="EMBL/GenBank/DDBJ databases">
        <title>Gallus gallus (Chicken) genome, bGalGal1, GRCg7b, maternal haplotype autosomes + Z &amp; W.</title>
        <authorList>
            <person name="Warren W."/>
            <person name="Formenti G."/>
            <person name="Fedrigo O."/>
            <person name="Haase B."/>
            <person name="Mountcastle J."/>
            <person name="Balacco J."/>
            <person name="Tracey A."/>
            <person name="Schneider V."/>
            <person name="Okimoto R."/>
            <person name="Cheng H."/>
            <person name="Hawken R."/>
            <person name="Howe K."/>
            <person name="Jarvis E.D."/>
        </authorList>
    </citation>
    <scope>NUCLEOTIDE SEQUENCE [LARGE SCALE GENOMIC DNA]</scope>
    <source>
        <strain evidence="8">Broiler</strain>
    </source>
</reference>
<evidence type="ECO:0000256" key="6">
    <source>
        <dbReference type="ARBA" id="ARBA00022833"/>
    </source>
</evidence>
<protein>
    <recommendedName>
        <fullName evidence="7">RING-type domain-containing protein</fullName>
    </recommendedName>
</protein>
<keyword evidence="1" id="KW-0808">Transferase</keyword>
<evidence type="ECO:0000256" key="5">
    <source>
        <dbReference type="ARBA" id="ARBA00022786"/>
    </source>
</evidence>
<proteinExistence type="predicted"/>
<sequence>PVEAVLGKAMADGDGAKAAVLRARAALGAELRALMTSSGSDASGPALKEAAAAWIRARGSPALALQGMMGERRRKVGQGPERVGCDWLLGRKGRGLRMNRALPEVQRRKLRPFLSRVWDHEEYRDGPERPFTVVSLQVLARRALATLSLPSWGRAVLLVAMGRELGLSPGPAAAPGLQELVEAVRSCPDRALIRRRLRCDCAVCGWALPREQMRWLTGCECALCPECFRQHFTIGVKEKAVADLVCPACGRPDLRDEAARLCYFSTLDVQLRQELDPNTYQLFTQKLTERELLRDPQFLWLGSLWVAVCPYGVAVCPYGVAVSPQWHPEHGSLSCSEFGLWLQERDPQVERVGLEAFLREHGIACPRCSQWFALARGGCLHFQCSQCAHQFCGGCGAPFHPRERCPLPRCSLRPSLHAHHPRHCAFHLRDWEPRRLQRLLQVGGVPYDTQPPSGAQLPPGGGCWLQELKETPGAPPRDAACGRPTAVGQAGLCRAHYAEYLVRLINERGLDPAALYGAAELRAAAERHLPAGRPPQGDAESDAEYAVRLRELLAREAPVEPRPSRPSPAP</sequence>
<dbReference type="GO" id="GO:0004842">
    <property type="term" value="F:ubiquitin-protein transferase activity"/>
    <property type="evidence" value="ECO:0007669"/>
    <property type="project" value="InterPro"/>
</dbReference>
<dbReference type="GO" id="GO:0071797">
    <property type="term" value="C:LUBAC complex"/>
    <property type="evidence" value="ECO:0007669"/>
    <property type="project" value="InterPro"/>
</dbReference>
<evidence type="ECO:0000256" key="3">
    <source>
        <dbReference type="ARBA" id="ARBA00022737"/>
    </source>
</evidence>
<dbReference type="Proteomes" id="UP000000539">
    <property type="component" value="Chromosome 35"/>
</dbReference>
<dbReference type="PANTHER" id="PTHR16004">
    <property type="entry name" value="RING FINGER PROTEIN 31-RELATED"/>
    <property type="match status" value="1"/>
</dbReference>
<dbReference type="InterPro" id="IPR057426">
    <property type="entry name" value="RNF31_UBA_3"/>
</dbReference>
<dbReference type="Pfam" id="PF22191">
    <property type="entry name" value="IBR_1"/>
    <property type="match status" value="1"/>
</dbReference>
<dbReference type="Pfam" id="PF25163">
    <property type="entry name" value="UBA_RNF31"/>
    <property type="match status" value="1"/>
</dbReference>
<evidence type="ECO:0000313" key="8">
    <source>
        <dbReference type="Ensembl" id="ENSGALP00010005479.1"/>
    </source>
</evidence>
<keyword evidence="6" id="KW-0862">Zinc</keyword>
<keyword evidence="4" id="KW-0863">Zinc-finger</keyword>
<dbReference type="Gene3D" id="1.20.120.1750">
    <property type="match status" value="1"/>
</dbReference>
<feature type="domain" description="RING-type" evidence="7">
    <location>
        <begin position="197"/>
        <end position="423"/>
    </location>
</feature>
<reference evidence="8" key="3">
    <citation type="submission" date="2025-09" db="UniProtKB">
        <authorList>
            <consortium name="Ensembl"/>
        </authorList>
    </citation>
    <scope>IDENTIFICATION</scope>
    <source>
        <strain evidence="8">broiler</strain>
    </source>
</reference>
<dbReference type="InterPro" id="IPR013083">
    <property type="entry name" value="Znf_RING/FYVE/PHD"/>
</dbReference>
<dbReference type="InterPro" id="IPR026254">
    <property type="entry name" value="RNF31-like"/>
</dbReference>
<dbReference type="CDD" id="cd16631">
    <property type="entry name" value="mRING-HC-C4C4_RBR_HOIP"/>
    <property type="match status" value="1"/>
</dbReference>
<dbReference type="SUPFAM" id="SSF57850">
    <property type="entry name" value="RING/U-box"/>
    <property type="match status" value="2"/>
</dbReference>
<name>A0A8V0XMN9_CHICK</name>
<evidence type="ECO:0000256" key="2">
    <source>
        <dbReference type="ARBA" id="ARBA00022723"/>
    </source>
</evidence>
<dbReference type="InterPro" id="IPR044066">
    <property type="entry name" value="TRIAD_supradom"/>
</dbReference>
<accession>A0A8V0XMN9</accession>
<evidence type="ECO:0000256" key="4">
    <source>
        <dbReference type="ARBA" id="ARBA00022771"/>
    </source>
</evidence>
<dbReference type="PROSITE" id="PS51873">
    <property type="entry name" value="TRIAD"/>
    <property type="match status" value="1"/>
</dbReference>
<organism evidence="8 9">
    <name type="scientific">Gallus gallus</name>
    <name type="common">Chicken</name>
    <dbReference type="NCBI Taxonomy" id="9031"/>
    <lineage>
        <taxon>Eukaryota</taxon>
        <taxon>Metazoa</taxon>
        <taxon>Chordata</taxon>
        <taxon>Craniata</taxon>
        <taxon>Vertebrata</taxon>
        <taxon>Euteleostomi</taxon>
        <taxon>Archelosauria</taxon>
        <taxon>Archosauria</taxon>
        <taxon>Dinosauria</taxon>
        <taxon>Saurischia</taxon>
        <taxon>Theropoda</taxon>
        <taxon>Coelurosauria</taxon>
        <taxon>Aves</taxon>
        <taxon>Neognathae</taxon>
        <taxon>Galloanserae</taxon>
        <taxon>Galliformes</taxon>
        <taxon>Phasianidae</taxon>
        <taxon>Phasianinae</taxon>
        <taxon>Gallus</taxon>
    </lineage>
</organism>
<dbReference type="InterPro" id="IPR047541">
    <property type="entry name" value="RNF31_RBR_mRING-HC-like"/>
</dbReference>
<dbReference type="PANTHER" id="PTHR16004:SF5">
    <property type="entry name" value="E3 UBIQUITIN-PROTEIN LIGASE RNF31"/>
    <property type="match status" value="1"/>
</dbReference>
<keyword evidence="2" id="KW-0479">Metal-binding</keyword>
<evidence type="ECO:0000259" key="7">
    <source>
        <dbReference type="PROSITE" id="PS51873"/>
    </source>
</evidence>
<evidence type="ECO:0000256" key="1">
    <source>
        <dbReference type="ARBA" id="ARBA00022679"/>
    </source>
</evidence>
<keyword evidence="9" id="KW-1185">Reference proteome</keyword>
<dbReference type="GeneTree" id="ENSGT00530000064112"/>
<dbReference type="GO" id="GO:0008270">
    <property type="term" value="F:zinc ion binding"/>
    <property type="evidence" value="ECO:0007669"/>
    <property type="project" value="UniProtKB-KW"/>
</dbReference>
<dbReference type="InterPro" id="IPR041031">
    <property type="entry name" value="RNF31_C"/>
</dbReference>
<keyword evidence="3" id="KW-0677">Repeat</keyword>
<dbReference type="AlphaFoldDB" id="A0A8V0XMN9"/>
<keyword evidence="5" id="KW-0833">Ubl conjugation pathway</keyword>